<feature type="region of interest" description="Disordered" evidence="5">
    <location>
        <begin position="1025"/>
        <end position="1045"/>
    </location>
</feature>
<dbReference type="GO" id="GO:0005615">
    <property type="term" value="C:extracellular space"/>
    <property type="evidence" value="ECO:0007669"/>
    <property type="project" value="InterPro"/>
</dbReference>
<reference evidence="7" key="1">
    <citation type="submission" date="2020-05" db="EMBL/GenBank/DDBJ databases">
        <title>Fertoebacter nigrum gen. nov., sp. nov., a new member of the family Rhodobacteraceae.</title>
        <authorList>
            <person name="Szuroczki S."/>
            <person name="Abbaszade G."/>
            <person name="Buni D."/>
            <person name="Schumann P."/>
            <person name="Toth E."/>
        </authorList>
    </citation>
    <scope>NUCLEOTIDE SEQUENCE</scope>
    <source>
        <strain evidence="7">RG-N-1a</strain>
    </source>
</reference>
<feature type="region of interest" description="Disordered" evidence="5">
    <location>
        <begin position="1118"/>
        <end position="1151"/>
    </location>
</feature>
<comment type="subcellular location">
    <subcellularLocation>
        <location evidence="2">Secreted</location>
    </subcellularLocation>
</comment>
<proteinExistence type="predicted"/>
<feature type="compositionally biased region" description="Polar residues" evidence="5">
    <location>
        <begin position="1224"/>
        <end position="1235"/>
    </location>
</feature>
<dbReference type="PROSITE" id="PS00330">
    <property type="entry name" value="HEMOLYSIN_CALCIUM"/>
    <property type="match status" value="12"/>
</dbReference>
<dbReference type="Pfam" id="PF08548">
    <property type="entry name" value="Peptidase_M10_C"/>
    <property type="match status" value="1"/>
</dbReference>
<evidence type="ECO:0000256" key="1">
    <source>
        <dbReference type="ARBA" id="ARBA00001913"/>
    </source>
</evidence>
<dbReference type="GO" id="GO:0005509">
    <property type="term" value="F:calcium ion binding"/>
    <property type="evidence" value="ECO:0007669"/>
    <property type="project" value="InterPro"/>
</dbReference>
<dbReference type="PRINTS" id="PR00313">
    <property type="entry name" value="CABNDNGRPT"/>
</dbReference>
<evidence type="ECO:0000313" key="8">
    <source>
        <dbReference type="Proteomes" id="UP000484076"/>
    </source>
</evidence>
<gene>
    <name evidence="7" type="ORF">GEU84_019185</name>
</gene>
<keyword evidence="8" id="KW-1185">Reference proteome</keyword>
<dbReference type="Gene3D" id="3.40.390.10">
    <property type="entry name" value="Collagenase (Catalytic Domain)"/>
    <property type="match status" value="1"/>
</dbReference>
<dbReference type="Pfam" id="PF00353">
    <property type="entry name" value="HemolysinCabind"/>
    <property type="match status" value="10"/>
</dbReference>
<dbReference type="RefSeq" id="WP_152828515.1">
    <property type="nucleotide sequence ID" value="NZ_WHUT02000016.1"/>
</dbReference>
<feature type="domain" description="Peptidase M10 serralysin C-terminal" evidence="6">
    <location>
        <begin position="404"/>
        <end position="554"/>
    </location>
</feature>
<comment type="caution">
    <text evidence="7">The sequence shown here is derived from an EMBL/GenBank/DDBJ whole genome shotgun (WGS) entry which is preliminary data.</text>
</comment>
<evidence type="ECO:0000313" key="7">
    <source>
        <dbReference type="EMBL" id="NUB46522.1"/>
    </source>
</evidence>
<dbReference type="InterPro" id="IPR013858">
    <property type="entry name" value="Peptidase_M10B_C"/>
</dbReference>
<dbReference type="SUPFAM" id="SSF55486">
    <property type="entry name" value="Metalloproteases ('zincins'), catalytic domain"/>
    <property type="match status" value="1"/>
</dbReference>
<dbReference type="InterPro" id="IPR001343">
    <property type="entry name" value="Hemolysn_Ca-bd"/>
</dbReference>
<dbReference type="InterPro" id="IPR018511">
    <property type="entry name" value="Hemolysin-typ_Ca-bd_CS"/>
</dbReference>
<feature type="region of interest" description="Disordered" evidence="5">
    <location>
        <begin position="1219"/>
        <end position="1242"/>
    </location>
</feature>
<comment type="cofactor">
    <cofactor evidence="1">
        <name>Ca(2+)</name>
        <dbReference type="ChEBI" id="CHEBI:29108"/>
    </cofactor>
</comment>
<evidence type="ECO:0000256" key="3">
    <source>
        <dbReference type="ARBA" id="ARBA00022525"/>
    </source>
</evidence>
<accession>A0A8X8KSI4</accession>
<dbReference type="InterPro" id="IPR024079">
    <property type="entry name" value="MetalloPept_cat_dom_sf"/>
</dbReference>
<dbReference type="InterPro" id="IPR034033">
    <property type="entry name" value="Serralysin-like"/>
</dbReference>
<protein>
    <submittedName>
        <fullName evidence="7">M10 family metallopeptidase C-terminal domain-containing protein</fullName>
    </submittedName>
</protein>
<evidence type="ECO:0000259" key="6">
    <source>
        <dbReference type="Pfam" id="PF08548"/>
    </source>
</evidence>
<keyword evidence="4" id="KW-0677">Repeat</keyword>
<dbReference type="EMBL" id="WHUT02000016">
    <property type="protein sequence ID" value="NUB46522.1"/>
    <property type="molecule type" value="Genomic_DNA"/>
</dbReference>
<dbReference type="CDD" id="cd04277">
    <property type="entry name" value="ZnMc_serralysin_like"/>
    <property type="match status" value="1"/>
</dbReference>
<evidence type="ECO:0000256" key="5">
    <source>
        <dbReference type="SAM" id="MobiDB-lite"/>
    </source>
</evidence>
<organism evidence="7 8">
    <name type="scientific">Fertoeibacter niger</name>
    <dbReference type="NCBI Taxonomy" id="2656921"/>
    <lineage>
        <taxon>Bacteria</taxon>
        <taxon>Pseudomonadati</taxon>
        <taxon>Pseudomonadota</taxon>
        <taxon>Alphaproteobacteria</taxon>
        <taxon>Rhodobacterales</taxon>
        <taxon>Paracoccaceae</taxon>
        <taxon>Fertoeibacter</taxon>
    </lineage>
</organism>
<dbReference type="PANTHER" id="PTHR38340">
    <property type="entry name" value="S-LAYER PROTEIN"/>
    <property type="match status" value="1"/>
</dbReference>
<dbReference type="InterPro" id="IPR011049">
    <property type="entry name" value="Serralysin-like_metalloprot_C"/>
</dbReference>
<evidence type="ECO:0000256" key="2">
    <source>
        <dbReference type="ARBA" id="ARBA00004613"/>
    </source>
</evidence>
<dbReference type="SUPFAM" id="SSF51120">
    <property type="entry name" value="beta-Roll"/>
    <property type="match status" value="7"/>
</dbReference>
<dbReference type="InterPro" id="IPR050557">
    <property type="entry name" value="RTX_toxin/Mannuronan_C5-epim"/>
</dbReference>
<dbReference type="Proteomes" id="UP000484076">
    <property type="component" value="Unassembled WGS sequence"/>
</dbReference>
<evidence type="ECO:0000256" key="4">
    <source>
        <dbReference type="ARBA" id="ARBA00022737"/>
    </source>
</evidence>
<dbReference type="GO" id="GO:0008237">
    <property type="term" value="F:metallopeptidase activity"/>
    <property type="evidence" value="ECO:0007669"/>
    <property type="project" value="InterPro"/>
</dbReference>
<dbReference type="Gene3D" id="2.150.10.10">
    <property type="entry name" value="Serralysin-like metalloprotease, C-terminal"/>
    <property type="match status" value="8"/>
</dbReference>
<dbReference type="PANTHER" id="PTHR38340:SF1">
    <property type="entry name" value="S-LAYER PROTEIN"/>
    <property type="match status" value="1"/>
</dbReference>
<name>A0A8X8KSI4_9RHOB</name>
<sequence length="1447" mass="145546">MAHDLVDSRERRLSLLEALFGTDGAAPETAPETTAVAADAQADGSLPPEDTVEAELVPENAPPGMLPEMAATSAPAYSWTLASDRDEQVAQGFTLASWTALVTDRPEDRLGEGVRLMAVPSFAAFSTQSDNPFAGEDTSVSTTFDQPIRCTCPFCGGSTVDPALDPVAAAGAGPTTGPVENGSGATTVAVVASGNQGIDGLLAGIRWANAAITYSDPDSVADYQPSHPEAFSNFQQINAQQLLAAHFALNDFTYTQSPSAGGFSVEGFTGLGIDYAGSGSGAGTLRLANTSNPSTAYAYYPNNGVFGGDSFYGGSGRSPVMGNYDWHTVLHELGHALGLKHGQETNVFGAMPANLDSMEFSVMTYRSYVGSPLSGYTNEQFGYAQTYMMYDIAALQYMYGADFTANSGNTTYTWNPLNGNTVINGTTAITPGGNRIFLTIWDGGGTDTYDLSAYSTNLTVDLNPGGHSTFSTTQLADLNQFSAGFEARGNVFNALLFQGNLASLIENAIGGSGNDLMTGNQANNVLTGNNGNDTLNGLTGADTLYGGAGNDLFIDTDAINFDAMYGGSGVDTADFSGNLFSNDRIIYDLAAGLVSVVNPAGNTQIINGVENLITSNAAETLIGDDAANTFTANGGNDFLVGGGGQDTLFGGDGNDTIEGGFTTDDVYGGVGDDLLRVLQGQFYDNVYGGSGTDTLDHSASDYSGTVFDFEAGTITGTGINDASAALSSIEIYFDGTGSNTIVSDGNGNTYYGGGGDDTMVATSGGETMYGGTGIDLLDLSVGDFVYTFDMATGLATQYPGELFLGFENVVLGGANDTVTGDSGANRIDGGAGDDVLFGGRGTDTMLGGAGNDTISVLSGDGLDDADGGSGVDTLDYSDVGSAVISFNMISGTFDFNANLRTVTNFENYIDTDGAGTITGTTGANVIDARGGADSVNGGAGNDTIYGGAGDDTIRGSIGADDLYGGSGIDTLSYSTASAAVAVSLADGTGTAGEALGDTFSSFENVFGGSFNDSLTGDSGANELRGGAGDDSLLGEGGNDTILGQDGNDTIRGGAGADSLVGGSGIDSLLYNSSLLAVNVNLTLNTAVGGDADGDIISGFENVFGGGANDTLTGSAGANEIRGGAGNDSLSGEGGNDTLTGGDGNDTIRGGTGADELIGSGGIDTLTYNTSVAGVAVNIGLNTASGGDAAGDIISGFENVFGGGGNDTLTGSAGANEIRGGLGNDSLSGENGNDTILGQDGNDTIRGGAGADSLVGGNGTDTLTYNTSVAGVNVNIGTNVASGGDANGDIISGFENVFGGGGNDTLTGSGAANEIRGGAGNDNLLGENGNDTLFGQDGNDILRGGAGADSLVGGGGNDTLIGDTGNDTLTGNSGADVFLFNLAWEDDRITDFELGIDTVRIQGGFDSSDITFSTVAGNALATLITGDSILFIGRTVAQLNSFADFDFV</sequence>
<keyword evidence="3" id="KW-0964">Secreted</keyword>